<protein>
    <submittedName>
        <fullName evidence="2">Uncharacterized protein</fullName>
    </submittedName>
</protein>
<proteinExistence type="predicted"/>
<dbReference type="AlphaFoldDB" id="A0A5E4CJ68"/>
<feature type="non-terminal residue" evidence="2">
    <location>
        <position position="1"/>
    </location>
</feature>
<gene>
    <name evidence="2" type="ORF">MONAX_5E045349</name>
</gene>
<feature type="region of interest" description="Disordered" evidence="1">
    <location>
        <begin position="1"/>
        <end position="31"/>
    </location>
</feature>
<comment type="caution">
    <text evidence="2">The sequence shown here is derived from an EMBL/GenBank/DDBJ whole genome shotgun (WGS) entry which is preliminary data.</text>
</comment>
<feature type="compositionally biased region" description="Polar residues" evidence="1">
    <location>
        <begin position="12"/>
        <end position="29"/>
    </location>
</feature>
<accession>A0A5E4CJ68</accession>
<reference evidence="2" key="1">
    <citation type="submission" date="2019-04" db="EMBL/GenBank/DDBJ databases">
        <authorList>
            <person name="Alioto T."/>
            <person name="Alioto T."/>
        </authorList>
    </citation>
    <scope>NUCLEOTIDE SEQUENCE [LARGE SCALE GENOMIC DNA]</scope>
</reference>
<feature type="region of interest" description="Disordered" evidence="1">
    <location>
        <begin position="63"/>
        <end position="92"/>
    </location>
</feature>
<feature type="compositionally biased region" description="Acidic residues" evidence="1">
    <location>
        <begin position="1"/>
        <end position="11"/>
    </location>
</feature>
<organism evidence="2 3">
    <name type="scientific">Marmota monax</name>
    <name type="common">Woodchuck</name>
    <dbReference type="NCBI Taxonomy" id="9995"/>
    <lineage>
        <taxon>Eukaryota</taxon>
        <taxon>Metazoa</taxon>
        <taxon>Chordata</taxon>
        <taxon>Craniata</taxon>
        <taxon>Vertebrata</taxon>
        <taxon>Euteleostomi</taxon>
        <taxon>Mammalia</taxon>
        <taxon>Eutheria</taxon>
        <taxon>Euarchontoglires</taxon>
        <taxon>Glires</taxon>
        <taxon>Rodentia</taxon>
        <taxon>Sciuromorpha</taxon>
        <taxon>Sciuridae</taxon>
        <taxon>Xerinae</taxon>
        <taxon>Marmotini</taxon>
        <taxon>Marmota</taxon>
    </lineage>
</organism>
<dbReference type="Proteomes" id="UP000335636">
    <property type="component" value="Unassembled WGS sequence"/>
</dbReference>
<sequence length="123" mass="13642">DDPTNDQDNVGDQDWSTEVTPTLSAHNNSTGGGFHVDLYITKLRTHDQRGPQENSVQRYTRLSSRYVTPHPAQSSGESRVEVGTLYSTSGGPVSRRNYEFSRHRVLGPSELTVLLNTSALDPR</sequence>
<evidence type="ECO:0000313" key="2">
    <source>
        <dbReference type="EMBL" id="VTJ81914.1"/>
    </source>
</evidence>
<dbReference type="EMBL" id="CABDUW010001476">
    <property type="protein sequence ID" value="VTJ81914.1"/>
    <property type="molecule type" value="Genomic_DNA"/>
</dbReference>
<name>A0A5E4CJ68_MARMO</name>
<keyword evidence="3" id="KW-1185">Reference proteome</keyword>
<evidence type="ECO:0000313" key="3">
    <source>
        <dbReference type="Proteomes" id="UP000335636"/>
    </source>
</evidence>
<feature type="compositionally biased region" description="Polar residues" evidence="1">
    <location>
        <begin position="63"/>
        <end position="77"/>
    </location>
</feature>
<evidence type="ECO:0000256" key="1">
    <source>
        <dbReference type="SAM" id="MobiDB-lite"/>
    </source>
</evidence>